<keyword evidence="1" id="KW-0732">Signal</keyword>
<keyword evidence="4" id="KW-1185">Reference proteome</keyword>
<reference evidence="4" key="2">
    <citation type="submission" date="2012-11" db="EMBL/GenBank/DDBJ databases">
        <authorList>
            <person name="Kuo A."/>
            <person name="Curtis B.A."/>
            <person name="Tanifuji G."/>
            <person name="Burki F."/>
            <person name="Gruber A."/>
            <person name="Irimia M."/>
            <person name="Maruyama S."/>
            <person name="Arias M.C."/>
            <person name="Ball S.G."/>
            <person name="Gile G.H."/>
            <person name="Hirakawa Y."/>
            <person name="Hopkins J.F."/>
            <person name="Rensing S.A."/>
            <person name="Schmutz J."/>
            <person name="Symeonidi A."/>
            <person name="Elias M."/>
            <person name="Eveleigh R.J."/>
            <person name="Herman E.K."/>
            <person name="Klute M.J."/>
            <person name="Nakayama T."/>
            <person name="Obornik M."/>
            <person name="Reyes-Prieto A."/>
            <person name="Armbrust E.V."/>
            <person name="Aves S.J."/>
            <person name="Beiko R.G."/>
            <person name="Coutinho P."/>
            <person name="Dacks J.B."/>
            <person name="Durnford D.G."/>
            <person name="Fast N.M."/>
            <person name="Green B.R."/>
            <person name="Grisdale C."/>
            <person name="Hempe F."/>
            <person name="Henrissat B."/>
            <person name="Hoppner M.P."/>
            <person name="Ishida K.-I."/>
            <person name="Kim E."/>
            <person name="Koreny L."/>
            <person name="Kroth P.G."/>
            <person name="Liu Y."/>
            <person name="Malik S.-B."/>
            <person name="Maier U.G."/>
            <person name="McRose D."/>
            <person name="Mock T."/>
            <person name="Neilson J.A."/>
            <person name="Onodera N.T."/>
            <person name="Poole A.M."/>
            <person name="Pritham E.J."/>
            <person name="Richards T.A."/>
            <person name="Rocap G."/>
            <person name="Roy S.W."/>
            <person name="Sarai C."/>
            <person name="Schaack S."/>
            <person name="Shirato S."/>
            <person name="Slamovits C.H."/>
            <person name="Spencer D.F."/>
            <person name="Suzuki S."/>
            <person name="Worden A.Z."/>
            <person name="Zauner S."/>
            <person name="Barry K."/>
            <person name="Bell C."/>
            <person name="Bharti A.K."/>
            <person name="Crow J.A."/>
            <person name="Grimwood J."/>
            <person name="Kramer R."/>
            <person name="Lindquist E."/>
            <person name="Lucas S."/>
            <person name="Salamov A."/>
            <person name="McFadden G.I."/>
            <person name="Lane C.E."/>
            <person name="Keeling P.J."/>
            <person name="Gray M.W."/>
            <person name="Grigoriev I.V."/>
            <person name="Archibald J.M."/>
        </authorList>
    </citation>
    <scope>NUCLEOTIDE SEQUENCE</scope>
    <source>
        <strain evidence="4">CCMP2712</strain>
    </source>
</reference>
<proteinExistence type="predicted"/>
<organism evidence="2">
    <name type="scientific">Guillardia theta (strain CCMP2712)</name>
    <name type="common">Cryptophyte</name>
    <dbReference type="NCBI Taxonomy" id="905079"/>
    <lineage>
        <taxon>Eukaryota</taxon>
        <taxon>Cryptophyceae</taxon>
        <taxon>Pyrenomonadales</taxon>
        <taxon>Geminigeraceae</taxon>
        <taxon>Guillardia</taxon>
    </lineage>
</organism>
<dbReference type="HOGENOM" id="CLU_676978_0_0_1"/>
<evidence type="ECO:0000256" key="1">
    <source>
        <dbReference type="SAM" id="SignalP"/>
    </source>
</evidence>
<gene>
    <name evidence="2" type="ORF">GUITHDRAFT_163794</name>
</gene>
<reference evidence="3" key="3">
    <citation type="submission" date="2015-06" db="UniProtKB">
        <authorList>
            <consortium name="EnsemblProtists"/>
        </authorList>
    </citation>
    <scope>IDENTIFICATION</scope>
</reference>
<dbReference type="Proteomes" id="UP000011087">
    <property type="component" value="Unassembled WGS sequence"/>
</dbReference>
<dbReference type="EMBL" id="JH993009">
    <property type="protein sequence ID" value="EKX43572.1"/>
    <property type="molecule type" value="Genomic_DNA"/>
</dbReference>
<evidence type="ECO:0000313" key="3">
    <source>
        <dbReference type="EnsemblProtists" id="EKX43572"/>
    </source>
</evidence>
<dbReference type="KEGG" id="gtt:GUITHDRAFT_163794"/>
<dbReference type="RefSeq" id="XP_005830552.1">
    <property type="nucleotide sequence ID" value="XM_005830495.1"/>
</dbReference>
<feature type="chain" id="PRO_5008770897" evidence="1">
    <location>
        <begin position="26"/>
        <end position="407"/>
    </location>
</feature>
<accession>L1J5F1</accession>
<dbReference type="AlphaFoldDB" id="L1J5F1"/>
<evidence type="ECO:0000313" key="2">
    <source>
        <dbReference type="EMBL" id="EKX43572.1"/>
    </source>
</evidence>
<evidence type="ECO:0000313" key="4">
    <source>
        <dbReference type="Proteomes" id="UP000011087"/>
    </source>
</evidence>
<reference evidence="2 4" key="1">
    <citation type="journal article" date="2012" name="Nature">
        <title>Algal genomes reveal evolutionary mosaicism and the fate of nucleomorphs.</title>
        <authorList>
            <consortium name="DOE Joint Genome Institute"/>
            <person name="Curtis B.A."/>
            <person name="Tanifuji G."/>
            <person name="Burki F."/>
            <person name="Gruber A."/>
            <person name="Irimia M."/>
            <person name="Maruyama S."/>
            <person name="Arias M.C."/>
            <person name="Ball S.G."/>
            <person name="Gile G.H."/>
            <person name="Hirakawa Y."/>
            <person name="Hopkins J.F."/>
            <person name="Kuo A."/>
            <person name="Rensing S.A."/>
            <person name="Schmutz J."/>
            <person name="Symeonidi A."/>
            <person name="Elias M."/>
            <person name="Eveleigh R.J."/>
            <person name="Herman E.K."/>
            <person name="Klute M.J."/>
            <person name="Nakayama T."/>
            <person name="Obornik M."/>
            <person name="Reyes-Prieto A."/>
            <person name="Armbrust E.V."/>
            <person name="Aves S.J."/>
            <person name="Beiko R.G."/>
            <person name="Coutinho P."/>
            <person name="Dacks J.B."/>
            <person name="Durnford D.G."/>
            <person name="Fast N.M."/>
            <person name="Green B.R."/>
            <person name="Grisdale C.J."/>
            <person name="Hempel F."/>
            <person name="Henrissat B."/>
            <person name="Hoppner M.P."/>
            <person name="Ishida K."/>
            <person name="Kim E."/>
            <person name="Koreny L."/>
            <person name="Kroth P.G."/>
            <person name="Liu Y."/>
            <person name="Malik S.B."/>
            <person name="Maier U.G."/>
            <person name="McRose D."/>
            <person name="Mock T."/>
            <person name="Neilson J.A."/>
            <person name="Onodera N.T."/>
            <person name="Poole A.M."/>
            <person name="Pritham E.J."/>
            <person name="Richards T.A."/>
            <person name="Rocap G."/>
            <person name="Roy S.W."/>
            <person name="Sarai C."/>
            <person name="Schaack S."/>
            <person name="Shirato S."/>
            <person name="Slamovits C.H."/>
            <person name="Spencer D.F."/>
            <person name="Suzuki S."/>
            <person name="Worden A.Z."/>
            <person name="Zauner S."/>
            <person name="Barry K."/>
            <person name="Bell C."/>
            <person name="Bharti A.K."/>
            <person name="Crow J.A."/>
            <person name="Grimwood J."/>
            <person name="Kramer R."/>
            <person name="Lindquist E."/>
            <person name="Lucas S."/>
            <person name="Salamov A."/>
            <person name="McFadden G.I."/>
            <person name="Lane C.E."/>
            <person name="Keeling P.J."/>
            <person name="Gray M.W."/>
            <person name="Grigoriev I.V."/>
            <person name="Archibald J.M."/>
        </authorList>
    </citation>
    <scope>NUCLEOTIDE SEQUENCE</scope>
    <source>
        <strain evidence="2 4">CCMP2712</strain>
    </source>
</reference>
<name>L1J5F1_GUITC</name>
<feature type="signal peptide" evidence="1">
    <location>
        <begin position="1"/>
        <end position="25"/>
    </location>
</feature>
<dbReference type="GeneID" id="17300304"/>
<sequence>MRGAGTRHLSVLVLLCMTGLSPSDALYEGKSEMFQEDAFLGGKYIQLGFRPTGKLGTDVQPADLYTRQGAWAGGMSLLGDADGFGEGADLRIDYFLPGSPAEGFRAGYRLSGNGTVHEGDNFGHFVYNASKDPYLSAVTVAMLGDLSVEIETSFQPQDFYFLTRAKLKNTGSNTLDDVRYMRYADPDNTVDMGGSFTTINEILCSRGLGQPCSAISAESYGADDPYLDVSGNKTAVVFYYTTDDRARLFTGNWGLSIYDPHVYDNALNSMYEIQDGMIYITFDVGSLAAGEEQVVEYYTVAGFGPPRALLRQFESSIAGGGKCELTQTWGEIIGHLTRNDGSFTTGGMGQLMTESHQVWVCQKLHSCALELSKVVNDSYCFVYNENTTIFEPWGLNSTLNLLRPPSH</sequence>
<dbReference type="EnsemblProtists" id="EKX43572">
    <property type="protein sequence ID" value="EKX43572"/>
    <property type="gene ID" value="GUITHDRAFT_163794"/>
</dbReference>
<dbReference type="PaxDb" id="55529-EKX43572"/>
<protein>
    <submittedName>
        <fullName evidence="2 3">Uncharacterized protein</fullName>
    </submittedName>
</protein>